<accession>A0A8S5S1I2</accession>
<dbReference type="EMBL" id="BK032511">
    <property type="protein sequence ID" value="DAF44793.1"/>
    <property type="molecule type" value="Genomic_DNA"/>
</dbReference>
<name>A0A8S5S1I2_9CAUD</name>
<reference evidence="1" key="1">
    <citation type="journal article" date="2021" name="Proc. Natl. Acad. Sci. U.S.A.">
        <title>A Catalog of Tens of Thousands of Viruses from Human Metagenomes Reveals Hidden Associations with Chronic Diseases.</title>
        <authorList>
            <person name="Tisza M.J."/>
            <person name="Buck C.B."/>
        </authorList>
    </citation>
    <scope>NUCLEOTIDE SEQUENCE</scope>
    <source>
        <strain evidence="1">Ct8Lf7</strain>
    </source>
</reference>
<evidence type="ECO:0000313" key="1">
    <source>
        <dbReference type="EMBL" id="DAF44793.1"/>
    </source>
</evidence>
<sequence length="34" mass="3793">MKRIINVVKNAAKWYCYRSAKTGALTPTGIVPQL</sequence>
<proteinExistence type="predicted"/>
<organism evidence="1">
    <name type="scientific">Podoviridae sp. ct8Lf7</name>
    <dbReference type="NCBI Taxonomy" id="2827723"/>
    <lineage>
        <taxon>Viruses</taxon>
        <taxon>Duplodnaviria</taxon>
        <taxon>Heunggongvirae</taxon>
        <taxon>Uroviricota</taxon>
        <taxon>Caudoviricetes</taxon>
    </lineage>
</organism>
<protein>
    <submittedName>
        <fullName evidence="1">Uncharacterized protein</fullName>
    </submittedName>
</protein>